<gene>
    <name evidence="2" type="ORF">DNU06_15040</name>
</gene>
<dbReference type="Proteomes" id="UP000249248">
    <property type="component" value="Unassembled WGS sequence"/>
</dbReference>
<dbReference type="RefSeq" id="WP_111064323.1">
    <property type="nucleotide sequence ID" value="NZ_JBHUCU010000020.1"/>
</dbReference>
<keyword evidence="3" id="KW-1185">Reference proteome</keyword>
<evidence type="ECO:0000313" key="2">
    <source>
        <dbReference type="EMBL" id="PZE15961.1"/>
    </source>
</evidence>
<proteinExistence type="predicted"/>
<accession>A0A2W1MZD7</accession>
<reference evidence="2 3" key="1">
    <citation type="submission" date="2018-06" db="EMBL/GenBank/DDBJ databases">
        <title>The draft genome sequence of Crocinitomix sp. SM1701.</title>
        <authorList>
            <person name="Zhang X."/>
        </authorList>
    </citation>
    <scope>NUCLEOTIDE SEQUENCE [LARGE SCALE GENOMIC DNA]</scope>
    <source>
        <strain evidence="2 3">SM1701</strain>
    </source>
</reference>
<protein>
    <submittedName>
        <fullName evidence="2">Uncharacterized protein</fullName>
    </submittedName>
</protein>
<name>A0A2W1MZD7_9FLAO</name>
<organism evidence="2 3">
    <name type="scientific">Putridiphycobacter roseus</name>
    <dbReference type="NCBI Taxonomy" id="2219161"/>
    <lineage>
        <taxon>Bacteria</taxon>
        <taxon>Pseudomonadati</taxon>
        <taxon>Bacteroidota</taxon>
        <taxon>Flavobacteriia</taxon>
        <taxon>Flavobacteriales</taxon>
        <taxon>Crocinitomicaceae</taxon>
        <taxon>Putridiphycobacter</taxon>
    </lineage>
</organism>
<comment type="caution">
    <text evidence="2">The sequence shown here is derived from an EMBL/GenBank/DDBJ whole genome shotgun (WGS) entry which is preliminary data.</text>
</comment>
<sequence>MKNLNKWLLSAVLAMVLSNGFGQAQSIKIDNNYVDDIIFQVFAVNDCNDPNWQVVSNVVIPGNSGTIVSPLFDIAVYPNAEWICVRAAVYGEVGYYAKDNPFMCSSIINYPFGSMGMNPPTSLTIVTWISSFLVEIN</sequence>
<evidence type="ECO:0000256" key="1">
    <source>
        <dbReference type="SAM" id="SignalP"/>
    </source>
</evidence>
<dbReference type="EMBL" id="QKSB01000013">
    <property type="protein sequence ID" value="PZE15961.1"/>
    <property type="molecule type" value="Genomic_DNA"/>
</dbReference>
<dbReference type="AlphaFoldDB" id="A0A2W1MZD7"/>
<feature type="chain" id="PRO_5016016022" evidence="1">
    <location>
        <begin position="25"/>
        <end position="137"/>
    </location>
</feature>
<evidence type="ECO:0000313" key="3">
    <source>
        <dbReference type="Proteomes" id="UP000249248"/>
    </source>
</evidence>
<feature type="signal peptide" evidence="1">
    <location>
        <begin position="1"/>
        <end position="24"/>
    </location>
</feature>
<keyword evidence="1" id="KW-0732">Signal</keyword>